<evidence type="ECO:0008006" key="5">
    <source>
        <dbReference type="Google" id="ProtNLM"/>
    </source>
</evidence>
<feature type="region of interest" description="Disordered" evidence="1">
    <location>
        <begin position="836"/>
        <end position="868"/>
    </location>
</feature>
<proteinExistence type="predicted"/>
<comment type="caution">
    <text evidence="3">The sequence shown here is derived from an EMBL/GenBank/DDBJ whole genome shotgun (WGS) entry which is preliminary data.</text>
</comment>
<feature type="chain" id="PRO_5022829468" description="Deuterolysin metalloprotease" evidence="2">
    <location>
        <begin position="25"/>
        <end position="987"/>
    </location>
</feature>
<accession>A0A5C6G932</accession>
<feature type="region of interest" description="Disordered" evidence="1">
    <location>
        <begin position="703"/>
        <end position="734"/>
    </location>
</feature>
<gene>
    <name evidence="3" type="ORF">ED733_001854</name>
</gene>
<evidence type="ECO:0000256" key="2">
    <source>
        <dbReference type="SAM" id="SignalP"/>
    </source>
</evidence>
<evidence type="ECO:0000313" key="4">
    <source>
        <dbReference type="Proteomes" id="UP000317257"/>
    </source>
</evidence>
<feature type="compositionally biased region" description="Polar residues" evidence="1">
    <location>
        <begin position="841"/>
        <end position="855"/>
    </location>
</feature>
<name>A0A5C6G932_METRR</name>
<sequence length="987" mass="109269">MSSLRWTNMVLFLYFLLHVWTSNAVASPAPPTTDPTTPNAFPYDGIYVYILTHTVTAISFEALESNDPRRRLGDYVQYRSPVDQRIRLAPLAYRSPSQAVEAWLEMSVETNNILILLRYRAGPQSIDGEELDTVYQPDIGWPSSQLDSFAFLRIDWQWFTREQLLPMSNEHLKLLMAHLQWHPFPHVTQSSGHCRQRVSEALQPVRAKSQGKKRPLSEVLPEVQQALCSPGPSSLDPSPSKTTKVAQGCNQVVSEFLTGMGAEAPEELDRYLQGSSGDIEHDICFAWEDINITSSVSQEHEEEQGQGMRRPVVSDLQGVESGEDKEQHIYMVTTSLPSQTYLLVALEHLPTDIDATFGTYHQNPMIWVPLAYEDPIEAVRIWAEDYLRHNRQTNGQAQLLTLRRGPFTEKYPQRPGAVYQPGIGWGVGQLVNVTILHRGDGLLDPHAVHEMSDQELNALLALTRRPHAETGCMAAVRQLLRRPQDQNDIDTKDAQAIRDEEVAANTMDYVCRPQQSEEGNTRAPKDCSVDSIRRQATGHLQQSQQGTFLANLQADGLRLLAEWCLEAARQAESRPETSNTSHTSKSEPEPIAGPSGLCRQRASEALKPVRAKFSRKKRPLSETIDDVQQAICSRARGAAPNPADSGRPAPIEAPKVDECLQAVDAILGVFEKAGEWSLLEYVTSSDEFDTDLCHEPGVSEYLLSPGSNTESDMTEPNADTQTETAPTSSGREQARRQWRQFAQQAQQQFDVSERQLRMYLDNGPVFLVQNHPGIFGLLQQMYPALMAPWDELNRAGFHFTSCLPDDENFSSRRMRARADHDDLCRMLLAAMVELDTPNPHGEQSSTANPGASSTREPPRKDVKAVSTSAAPSKAETLIELAIGIPLVAGGLAALVLSPEGTALLVTIGEGLGITSEMSLGEGMATALAQLRGTLARAIRQAIQRVLARVSRVGHRVANPLLRQITSRALRSAAERAGEHIPLLAFSG</sequence>
<feature type="compositionally biased region" description="Polar residues" evidence="1">
    <location>
        <begin position="717"/>
        <end position="731"/>
    </location>
</feature>
<dbReference type="Proteomes" id="UP000317257">
    <property type="component" value="Unassembled WGS sequence"/>
</dbReference>
<evidence type="ECO:0000313" key="3">
    <source>
        <dbReference type="EMBL" id="TWU72831.1"/>
    </source>
</evidence>
<keyword evidence="2" id="KW-0732">Signal</keyword>
<feature type="region of interest" description="Disordered" evidence="1">
    <location>
        <begin position="570"/>
        <end position="596"/>
    </location>
</feature>
<organism evidence="3 4">
    <name type="scientific">Metarhizium rileyi (strain RCEF 4871)</name>
    <name type="common">Nomuraea rileyi</name>
    <dbReference type="NCBI Taxonomy" id="1649241"/>
    <lineage>
        <taxon>Eukaryota</taxon>
        <taxon>Fungi</taxon>
        <taxon>Dikarya</taxon>
        <taxon>Ascomycota</taxon>
        <taxon>Pezizomycotina</taxon>
        <taxon>Sordariomycetes</taxon>
        <taxon>Hypocreomycetidae</taxon>
        <taxon>Hypocreales</taxon>
        <taxon>Clavicipitaceae</taxon>
        <taxon>Metarhizium</taxon>
    </lineage>
</organism>
<protein>
    <recommendedName>
        <fullName evidence="5">Deuterolysin metalloprotease</fullName>
    </recommendedName>
</protein>
<reference evidence="4" key="1">
    <citation type="submission" date="2018-12" db="EMBL/GenBank/DDBJ databases">
        <title>The complete genome of Metarhizium rileyi, a key fungal pathogen of Lepidoptera.</title>
        <authorList>
            <person name="Binneck E."/>
            <person name="Lastra C.C.L."/>
            <person name="Sosa-Gomez D.R."/>
        </authorList>
    </citation>
    <scope>NUCLEOTIDE SEQUENCE [LARGE SCALE GENOMIC DNA]</scope>
    <source>
        <strain evidence="4">Cep018-CH2</strain>
    </source>
</reference>
<evidence type="ECO:0000256" key="1">
    <source>
        <dbReference type="SAM" id="MobiDB-lite"/>
    </source>
</evidence>
<feature type="signal peptide" evidence="2">
    <location>
        <begin position="1"/>
        <end position="24"/>
    </location>
</feature>
<dbReference type="EMBL" id="SBHS01000023">
    <property type="protein sequence ID" value="TWU72831.1"/>
    <property type="molecule type" value="Genomic_DNA"/>
</dbReference>
<dbReference type="AlphaFoldDB" id="A0A5C6G932"/>